<protein>
    <submittedName>
        <fullName evidence="1">Uncharacterized protein</fullName>
    </submittedName>
</protein>
<dbReference type="EMBL" id="LR796177">
    <property type="protein sequence ID" value="CAB4124085.1"/>
    <property type="molecule type" value="Genomic_DNA"/>
</dbReference>
<gene>
    <name evidence="2" type="ORF">UFOVP34_10</name>
    <name evidence="1" type="ORF">UFOVP51_10</name>
</gene>
<proteinExistence type="predicted"/>
<evidence type="ECO:0000313" key="1">
    <source>
        <dbReference type="EMBL" id="CAB4124085.1"/>
    </source>
</evidence>
<dbReference type="EMBL" id="LR797816">
    <property type="protein sequence ID" value="CAB4240742.1"/>
    <property type="molecule type" value="Genomic_DNA"/>
</dbReference>
<accession>A0A6J5KSF1</accession>
<organism evidence="1">
    <name type="scientific">uncultured Caudovirales phage</name>
    <dbReference type="NCBI Taxonomy" id="2100421"/>
    <lineage>
        <taxon>Viruses</taxon>
        <taxon>Duplodnaviria</taxon>
        <taxon>Heunggongvirae</taxon>
        <taxon>Uroviricota</taxon>
        <taxon>Caudoviricetes</taxon>
        <taxon>Peduoviridae</taxon>
        <taxon>Maltschvirus</taxon>
        <taxon>Maltschvirus maltsch</taxon>
    </lineage>
</organism>
<evidence type="ECO:0000313" key="2">
    <source>
        <dbReference type="EMBL" id="CAB4240742.1"/>
    </source>
</evidence>
<sequence length="120" mass="13853">MKLRSGKELPPLIDKLPEDLSNILEIRLQNFKKSFAGNIQHAKELLKIISKAISIEIRFNIRDKIEEVYDINNPEKINPLMAVAGDLSQVLIYSPKYHDLIEERIKNFDLETPLIGNIEE</sequence>
<name>A0A6J5KSF1_9CAUD</name>
<reference evidence="1" key="1">
    <citation type="submission" date="2020-04" db="EMBL/GenBank/DDBJ databases">
        <authorList>
            <person name="Chiriac C."/>
            <person name="Salcher M."/>
            <person name="Ghai R."/>
            <person name="Kavagutti S V."/>
        </authorList>
    </citation>
    <scope>NUCLEOTIDE SEQUENCE</scope>
</reference>